<dbReference type="InterPro" id="IPR011629">
    <property type="entry name" value="CobW-like_C"/>
</dbReference>
<dbReference type="PANTHER" id="PTHR13748:SF62">
    <property type="entry name" value="COBW DOMAIN-CONTAINING PROTEIN"/>
    <property type="match status" value="1"/>
</dbReference>
<dbReference type="Gene3D" id="3.40.50.300">
    <property type="entry name" value="P-loop containing nucleotide triphosphate hydrolases"/>
    <property type="match status" value="1"/>
</dbReference>
<name>A0A1M6PW59_9CLOT</name>
<proteinExistence type="predicted"/>
<dbReference type="NCBIfam" id="NF033788">
    <property type="entry name" value="HTH_metalloreg"/>
    <property type="match status" value="1"/>
</dbReference>
<dbReference type="PROSITE" id="PS50987">
    <property type="entry name" value="HTH_ARSR_2"/>
    <property type="match status" value="1"/>
</dbReference>
<dbReference type="InterPro" id="IPR051316">
    <property type="entry name" value="Zinc-reg_GTPase_activator"/>
</dbReference>
<dbReference type="Pfam" id="PF02492">
    <property type="entry name" value="cobW"/>
    <property type="match status" value="1"/>
</dbReference>
<keyword evidence="3" id="KW-1185">Reference proteome</keyword>
<dbReference type="Pfam" id="PF01022">
    <property type="entry name" value="HTH_5"/>
    <property type="match status" value="1"/>
</dbReference>
<protein>
    <submittedName>
        <fullName evidence="2">GTPase, G3E family</fullName>
    </submittedName>
</protein>
<dbReference type="Proteomes" id="UP000183952">
    <property type="component" value="Unassembled WGS sequence"/>
</dbReference>
<dbReference type="GO" id="GO:0003700">
    <property type="term" value="F:DNA-binding transcription factor activity"/>
    <property type="evidence" value="ECO:0007669"/>
    <property type="project" value="InterPro"/>
</dbReference>
<dbReference type="SUPFAM" id="SSF90002">
    <property type="entry name" value="Hypothetical protein YjiA, C-terminal domain"/>
    <property type="match status" value="1"/>
</dbReference>
<dbReference type="Gene3D" id="1.10.10.10">
    <property type="entry name" value="Winged helix-like DNA-binding domain superfamily/Winged helix DNA-binding domain"/>
    <property type="match status" value="1"/>
</dbReference>
<dbReference type="CDD" id="cd00090">
    <property type="entry name" value="HTH_ARSR"/>
    <property type="match status" value="1"/>
</dbReference>
<evidence type="ECO:0000259" key="1">
    <source>
        <dbReference type="PROSITE" id="PS50987"/>
    </source>
</evidence>
<dbReference type="AlphaFoldDB" id="A0A1M6PW59"/>
<dbReference type="EMBL" id="FRAD01000014">
    <property type="protein sequence ID" value="SHK12195.1"/>
    <property type="molecule type" value="Genomic_DNA"/>
</dbReference>
<dbReference type="CDD" id="cd03112">
    <property type="entry name" value="CobW-like"/>
    <property type="match status" value="1"/>
</dbReference>
<accession>A0A1M6PW59</accession>
<dbReference type="InterPro" id="IPR011991">
    <property type="entry name" value="ArsR-like_HTH"/>
</dbReference>
<feature type="domain" description="HTH arsR-type" evidence="1">
    <location>
        <begin position="1"/>
        <end position="94"/>
    </location>
</feature>
<dbReference type="PANTHER" id="PTHR13748">
    <property type="entry name" value="COBW-RELATED"/>
    <property type="match status" value="1"/>
</dbReference>
<gene>
    <name evidence="2" type="ORF">SAMN02745248_01834</name>
</gene>
<dbReference type="InterPro" id="IPR003495">
    <property type="entry name" value="CobW/HypB/UreG_nucleotide-bd"/>
</dbReference>
<dbReference type="STRING" id="1121331.SAMN02745248_01834"/>
<dbReference type="InterPro" id="IPR036390">
    <property type="entry name" value="WH_DNA-bd_sf"/>
</dbReference>
<dbReference type="SUPFAM" id="SSF52540">
    <property type="entry name" value="P-loop containing nucleoside triphosphate hydrolases"/>
    <property type="match status" value="1"/>
</dbReference>
<dbReference type="Pfam" id="PF07683">
    <property type="entry name" value="CobW_C"/>
    <property type="match status" value="1"/>
</dbReference>
<dbReference type="GO" id="GO:0005737">
    <property type="term" value="C:cytoplasm"/>
    <property type="evidence" value="ECO:0007669"/>
    <property type="project" value="TreeGrafter"/>
</dbReference>
<dbReference type="PRINTS" id="PR00778">
    <property type="entry name" value="HTHARSR"/>
</dbReference>
<reference evidence="2 3" key="1">
    <citation type="submission" date="2016-11" db="EMBL/GenBank/DDBJ databases">
        <authorList>
            <person name="Jaros S."/>
            <person name="Januszkiewicz K."/>
            <person name="Wedrychowicz H."/>
        </authorList>
    </citation>
    <scope>NUCLEOTIDE SEQUENCE [LARGE SCALE GENOMIC DNA]</scope>
    <source>
        <strain evidence="2 3">DSM 3090</strain>
    </source>
</reference>
<dbReference type="SUPFAM" id="SSF46785">
    <property type="entry name" value="Winged helix' DNA-binding domain"/>
    <property type="match status" value="1"/>
</dbReference>
<organism evidence="2 3">
    <name type="scientific">Hathewaya proteolytica DSM 3090</name>
    <dbReference type="NCBI Taxonomy" id="1121331"/>
    <lineage>
        <taxon>Bacteria</taxon>
        <taxon>Bacillati</taxon>
        <taxon>Bacillota</taxon>
        <taxon>Clostridia</taxon>
        <taxon>Eubacteriales</taxon>
        <taxon>Clostridiaceae</taxon>
        <taxon>Hathewaya</taxon>
    </lineage>
</organism>
<dbReference type="InterPro" id="IPR001845">
    <property type="entry name" value="HTH_ArsR_DNA-bd_dom"/>
</dbReference>
<evidence type="ECO:0000313" key="3">
    <source>
        <dbReference type="Proteomes" id="UP000183952"/>
    </source>
</evidence>
<dbReference type="RefSeq" id="WP_341465311.1">
    <property type="nucleotide sequence ID" value="NZ_FRAD01000014.1"/>
</dbReference>
<dbReference type="InterPro" id="IPR036388">
    <property type="entry name" value="WH-like_DNA-bd_sf"/>
</dbReference>
<dbReference type="InterPro" id="IPR027417">
    <property type="entry name" value="P-loop_NTPase"/>
</dbReference>
<dbReference type="SMART" id="SM00418">
    <property type="entry name" value="HTH_ARSR"/>
    <property type="match status" value="1"/>
</dbReference>
<sequence>MEKISEKYVLAFKALGDENRMKIMAMLSRGELCACKILDKLNMTQPTLSHHMKVLCDSGIVNGRKSGKWMHYSINQDTIDEMEQFFNSISGKVKLIDINDIKGGNDIMKEEIEIKDKKIQLYLLTGFLGSGKTTILLKILEELKHERVGVIQNEFGKLGIDGTILRNDNIKMVEINRGSIFCSCLRLSFVEALAEMTKQDLNYLFVESSGLGDPSNIEEILEAVKVMAGEKYEFKGVICLVDAVNFMEQLKDEETVNRQLKHCELCIITKVDLVEPEKIDELKEKIREINAVCPIRLSSNGNIDIDFVNQDLMKYRWAESEESTNSPETKPKSVSMNFKGQLHQSELAMFLDEVKKDAYRIKGFFNLKESGWNEVNVVGDLVDFDPCDAKEISQLVFISKVGPQIIRTIANAWKKNSKEEMELKN</sequence>
<evidence type="ECO:0000313" key="2">
    <source>
        <dbReference type="EMBL" id="SHK12195.1"/>
    </source>
</evidence>